<protein>
    <submittedName>
        <fullName evidence="2">Uncharacterized protein</fullName>
    </submittedName>
</protein>
<accession>A0A3P9BRT1</accession>
<name>A0A3P9BRT1_9CICH</name>
<feature type="region of interest" description="Disordered" evidence="1">
    <location>
        <begin position="1"/>
        <end position="21"/>
    </location>
</feature>
<reference evidence="2" key="2">
    <citation type="submission" date="2025-08" db="UniProtKB">
        <authorList>
            <consortium name="Ensembl"/>
        </authorList>
    </citation>
    <scope>IDENTIFICATION</scope>
</reference>
<dbReference type="Ensembl" id="ENSMZET00005013102.1">
    <property type="protein sequence ID" value="ENSMZEP00005012658.1"/>
    <property type="gene ID" value="ENSMZEG00005009503.1"/>
</dbReference>
<evidence type="ECO:0000313" key="3">
    <source>
        <dbReference type="Proteomes" id="UP000265160"/>
    </source>
</evidence>
<reference evidence="2" key="3">
    <citation type="submission" date="2025-09" db="UniProtKB">
        <authorList>
            <consortium name="Ensembl"/>
        </authorList>
    </citation>
    <scope>IDENTIFICATION</scope>
</reference>
<sequence>QPSASSTGGPEEPVQPSAAVSPPSVCIHKIFRRRTDICLELLKMSKKPTPLSNYCDVPPLQRNVRRSPNHKRSTYSRKVVAGGELIKQLSRAALKQNRTYREWWLWEDPPKTYRIRWNWLYNKRSWKTI</sequence>
<evidence type="ECO:0000313" key="2">
    <source>
        <dbReference type="Ensembl" id="ENSMZEP00005012658.1"/>
    </source>
</evidence>
<dbReference type="AlphaFoldDB" id="A0A3P9BRT1"/>
<keyword evidence="3" id="KW-1185">Reference proteome</keyword>
<evidence type="ECO:0000256" key="1">
    <source>
        <dbReference type="SAM" id="MobiDB-lite"/>
    </source>
</evidence>
<reference evidence="2 3" key="1">
    <citation type="journal article" date="2014" name="Nature">
        <title>The genomic substrate for adaptive radiation in African cichlid fish.</title>
        <authorList>
            <person name="Brawand D."/>
            <person name="Wagner C.E."/>
            <person name="Li Y.I."/>
            <person name="Malinsky M."/>
            <person name="Keller I."/>
            <person name="Fan S."/>
            <person name="Simakov O."/>
            <person name="Ng A.Y."/>
            <person name="Lim Z.W."/>
            <person name="Bezault E."/>
            <person name="Turner-Maier J."/>
            <person name="Johnson J."/>
            <person name="Alcazar R."/>
            <person name="Noh H.J."/>
            <person name="Russell P."/>
            <person name="Aken B."/>
            <person name="Alfoldi J."/>
            <person name="Amemiya C."/>
            <person name="Azzouzi N."/>
            <person name="Baroiller J.F."/>
            <person name="Barloy-Hubler F."/>
            <person name="Berlin A."/>
            <person name="Bloomquist R."/>
            <person name="Carleton K.L."/>
            <person name="Conte M.A."/>
            <person name="D'Cotta H."/>
            <person name="Eshel O."/>
            <person name="Gaffney L."/>
            <person name="Galibert F."/>
            <person name="Gante H.F."/>
            <person name="Gnerre S."/>
            <person name="Greuter L."/>
            <person name="Guyon R."/>
            <person name="Haddad N.S."/>
            <person name="Haerty W."/>
            <person name="Harris R.M."/>
            <person name="Hofmann H.A."/>
            <person name="Hourlier T."/>
            <person name="Hulata G."/>
            <person name="Jaffe D.B."/>
            <person name="Lara M."/>
            <person name="Lee A.P."/>
            <person name="MacCallum I."/>
            <person name="Mwaiko S."/>
            <person name="Nikaido M."/>
            <person name="Nishihara H."/>
            <person name="Ozouf-Costaz C."/>
            <person name="Penman D.J."/>
            <person name="Przybylski D."/>
            <person name="Rakotomanga M."/>
            <person name="Renn S.C.P."/>
            <person name="Ribeiro F.J."/>
            <person name="Ron M."/>
            <person name="Salzburger W."/>
            <person name="Sanchez-Pulido L."/>
            <person name="Santos M.E."/>
            <person name="Searle S."/>
            <person name="Sharpe T."/>
            <person name="Swofford R."/>
            <person name="Tan F.J."/>
            <person name="Williams L."/>
            <person name="Young S."/>
            <person name="Yin S."/>
            <person name="Okada N."/>
            <person name="Kocher T.D."/>
            <person name="Miska E.A."/>
            <person name="Lander E.S."/>
            <person name="Venkatesh B."/>
            <person name="Fernald R.D."/>
            <person name="Meyer A."/>
            <person name="Ponting C.P."/>
            <person name="Streelman J.T."/>
            <person name="Lindblad-Toh K."/>
            <person name="Seehausen O."/>
            <person name="Di Palma F."/>
        </authorList>
    </citation>
    <scope>NUCLEOTIDE SEQUENCE</scope>
</reference>
<proteinExistence type="predicted"/>
<organism evidence="2 3">
    <name type="scientific">Maylandia zebra</name>
    <name type="common">zebra mbuna</name>
    <dbReference type="NCBI Taxonomy" id="106582"/>
    <lineage>
        <taxon>Eukaryota</taxon>
        <taxon>Metazoa</taxon>
        <taxon>Chordata</taxon>
        <taxon>Craniata</taxon>
        <taxon>Vertebrata</taxon>
        <taxon>Euteleostomi</taxon>
        <taxon>Actinopterygii</taxon>
        <taxon>Neopterygii</taxon>
        <taxon>Teleostei</taxon>
        <taxon>Neoteleostei</taxon>
        <taxon>Acanthomorphata</taxon>
        <taxon>Ovalentaria</taxon>
        <taxon>Cichlomorphae</taxon>
        <taxon>Cichliformes</taxon>
        <taxon>Cichlidae</taxon>
        <taxon>African cichlids</taxon>
        <taxon>Pseudocrenilabrinae</taxon>
        <taxon>Haplochromini</taxon>
        <taxon>Maylandia</taxon>
        <taxon>Maylandia zebra complex</taxon>
    </lineage>
</organism>
<dbReference type="Proteomes" id="UP000265160">
    <property type="component" value="LG5"/>
</dbReference>